<accession>A0ABR3VYA3</accession>
<keyword evidence="1" id="KW-0472">Membrane</keyword>
<feature type="transmembrane region" description="Helical" evidence="1">
    <location>
        <begin position="109"/>
        <end position="133"/>
    </location>
</feature>
<keyword evidence="1" id="KW-0812">Transmembrane</keyword>
<gene>
    <name evidence="2" type="ORF">Daus18300_013624</name>
</gene>
<keyword evidence="3" id="KW-1185">Reference proteome</keyword>
<proteinExistence type="predicted"/>
<organism evidence="2 3">
    <name type="scientific">Diaporthe australafricana</name>
    <dbReference type="NCBI Taxonomy" id="127596"/>
    <lineage>
        <taxon>Eukaryota</taxon>
        <taxon>Fungi</taxon>
        <taxon>Dikarya</taxon>
        <taxon>Ascomycota</taxon>
        <taxon>Pezizomycotina</taxon>
        <taxon>Sordariomycetes</taxon>
        <taxon>Sordariomycetidae</taxon>
        <taxon>Diaporthales</taxon>
        <taxon>Diaporthaceae</taxon>
        <taxon>Diaporthe</taxon>
    </lineage>
</organism>
<evidence type="ECO:0000313" key="2">
    <source>
        <dbReference type="EMBL" id="KAL1848342.1"/>
    </source>
</evidence>
<keyword evidence="1" id="KW-1133">Transmembrane helix</keyword>
<evidence type="ECO:0000313" key="3">
    <source>
        <dbReference type="Proteomes" id="UP001583177"/>
    </source>
</evidence>
<feature type="transmembrane region" description="Helical" evidence="1">
    <location>
        <begin position="66"/>
        <end position="88"/>
    </location>
</feature>
<evidence type="ECO:0000256" key="1">
    <source>
        <dbReference type="SAM" id="Phobius"/>
    </source>
</evidence>
<dbReference type="Proteomes" id="UP001583177">
    <property type="component" value="Unassembled WGS sequence"/>
</dbReference>
<comment type="caution">
    <text evidence="2">The sequence shown here is derived from an EMBL/GenBank/DDBJ whole genome shotgun (WGS) entry which is preliminary data.</text>
</comment>
<protein>
    <submittedName>
        <fullName evidence="2">Uncharacterized protein</fullName>
    </submittedName>
</protein>
<name>A0ABR3VYA3_9PEZI</name>
<reference evidence="2 3" key="1">
    <citation type="journal article" date="2024" name="IMA Fungus">
        <title>IMA Genome - F19 : A genome assembly and annotation guide to empower mycologists, including annotated draft genome sequences of Ceratocystis pirilliformis, Diaporthe australafricana, Fusarium ophioides, Paecilomyces lecythidis, and Sporothrix stenoceras.</title>
        <authorList>
            <person name="Aylward J."/>
            <person name="Wilson A.M."/>
            <person name="Visagie C.M."/>
            <person name="Spraker J."/>
            <person name="Barnes I."/>
            <person name="Buitendag C."/>
            <person name="Ceriani C."/>
            <person name="Del Mar Angel L."/>
            <person name="du Plessis D."/>
            <person name="Fuchs T."/>
            <person name="Gasser K."/>
            <person name="Kramer D."/>
            <person name="Li W."/>
            <person name="Munsamy K."/>
            <person name="Piso A."/>
            <person name="Price J.L."/>
            <person name="Sonnekus B."/>
            <person name="Thomas C."/>
            <person name="van der Nest A."/>
            <person name="van Dijk A."/>
            <person name="van Heerden A."/>
            <person name="van Vuuren N."/>
            <person name="Yilmaz N."/>
            <person name="Duong T.A."/>
            <person name="van der Merwe N.A."/>
            <person name="Wingfield M.J."/>
            <person name="Wingfield B.D."/>
        </authorList>
    </citation>
    <scope>NUCLEOTIDE SEQUENCE [LARGE SCALE GENOMIC DNA]</scope>
    <source>
        <strain evidence="2 3">CMW 18300</strain>
    </source>
</reference>
<sequence length="157" mass="16717">MADDAHSFAELLSYALNDLSWAGVHVLAGLSHVGLFLVGLIGFVFSPADLDDVVNGRVPFGLTAKLPWAANALGMIGAFVNFALYASLIKVNQITTLDFPRQLYHKRQVIILSGLTALSILCIGDLALALNLAAAAQRYELLSASFWTICVIATIAA</sequence>
<dbReference type="EMBL" id="JAWRVE010000220">
    <property type="protein sequence ID" value="KAL1848342.1"/>
    <property type="molecule type" value="Genomic_DNA"/>
</dbReference>
<feature type="transmembrane region" description="Helical" evidence="1">
    <location>
        <begin position="21"/>
        <end position="46"/>
    </location>
</feature>